<keyword evidence="2" id="KW-1185">Reference proteome</keyword>
<dbReference type="EMBL" id="AGFM01000035">
    <property type="protein sequence ID" value="EHJ60663.1"/>
    <property type="molecule type" value="Genomic_DNA"/>
</dbReference>
<sequence>MRPILMSALIAILTLNPLALGLSRGAGLQRTLATAIISA</sequence>
<evidence type="ECO:0000313" key="1">
    <source>
        <dbReference type="EMBL" id="EHJ60663.1"/>
    </source>
</evidence>
<organism evidence="1 2">
    <name type="scientific">Novosphingobium pentaromativorans US6-1</name>
    <dbReference type="NCBI Taxonomy" id="1088721"/>
    <lineage>
        <taxon>Bacteria</taxon>
        <taxon>Pseudomonadati</taxon>
        <taxon>Pseudomonadota</taxon>
        <taxon>Alphaproteobacteria</taxon>
        <taxon>Sphingomonadales</taxon>
        <taxon>Sphingomonadaceae</taxon>
        <taxon>Novosphingobium</taxon>
    </lineage>
</organism>
<accession>G6EDH8</accession>
<comment type="caution">
    <text evidence="1">The sequence shown here is derived from an EMBL/GenBank/DDBJ whole genome shotgun (WGS) entry which is preliminary data.</text>
</comment>
<proteinExistence type="predicted"/>
<dbReference type="Proteomes" id="UP000004030">
    <property type="component" value="Unassembled WGS sequence"/>
</dbReference>
<reference evidence="1 2" key="1">
    <citation type="journal article" date="2012" name="J. Bacteriol.">
        <title>Genome sequence of benzo(a)pyrene-degrading bacterium Novosphingobium pentaromativorans US6-1.</title>
        <authorList>
            <person name="Luo Y.R."/>
            <person name="Kang S.G."/>
            <person name="Kim S.J."/>
            <person name="Kim M.R."/>
            <person name="Li N."/>
            <person name="Lee J.H."/>
            <person name="Kwon K.K."/>
        </authorList>
    </citation>
    <scope>NUCLEOTIDE SEQUENCE [LARGE SCALE GENOMIC DNA]</scope>
    <source>
        <strain evidence="1 2">US6-1</strain>
    </source>
</reference>
<gene>
    <name evidence="1" type="ORF">NSU_2399</name>
</gene>
<dbReference type="Pfam" id="PF00873">
    <property type="entry name" value="ACR_tran"/>
    <property type="match status" value="1"/>
</dbReference>
<dbReference type="GO" id="GO:0016020">
    <property type="term" value="C:membrane"/>
    <property type="evidence" value="ECO:0007669"/>
    <property type="project" value="InterPro"/>
</dbReference>
<dbReference type="PATRIC" id="fig|1088721.3.peg.2373"/>
<name>G6EDH8_9SPHN</name>
<protein>
    <submittedName>
        <fullName evidence="1">Acriflavin resistance protein</fullName>
    </submittedName>
</protein>
<dbReference type="InterPro" id="IPR001036">
    <property type="entry name" value="Acrflvin-R"/>
</dbReference>
<dbReference type="GO" id="GO:0022857">
    <property type="term" value="F:transmembrane transporter activity"/>
    <property type="evidence" value="ECO:0007669"/>
    <property type="project" value="InterPro"/>
</dbReference>
<dbReference type="Gene3D" id="1.20.1640.10">
    <property type="entry name" value="Multidrug efflux transporter AcrB transmembrane domain"/>
    <property type="match status" value="1"/>
</dbReference>
<dbReference type="SUPFAM" id="SSF82866">
    <property type="entry name" value="Multidrug efflux transporter AcrB transmembrane domain"/>
    <property type="match status" value="1"/>
</dbReference>
<evidence type="ECO:0000313" key="2">
    <source>
        <dbReference type="Proteomes" id="UP000004030"/>
    </source>
</evidence>
<dbReference type="AlphaFoldDB" id="G6EDH8"/>
<dbReference type="eggNOG" id="COG0841">
    <property type="taxonomic scope" value="Bacteria"/>
</dbReference>